<keyword evidence="5" id="KW-0539">Nucleus</keyword>
<accession>A0A9N9TIL5</accession>
<feature type="compositionally biased region" description="Low complexity" evidence="6">
    <location>
        <begin position="216"/>
        <end position="225"/>
    </location>
</feature>
<evidence type="ECO:0000259" key="7">
    <source>
        <dbReference type="PROSITE" id="PS50888"/>
    </source>
</evidence>
<comment type="subcellular location">
    <subcellularLocation>
        <location evidence="1">Nucleus</location>
    </subcellularLocation>
</comment>
<keyword evidence="4" id="KW-0804">Transcription</keyword>
<feature type="domain" description="BHLH" evidence="7">
    <location>
        <begin position="71"/>
        <end position="126"/>
    </location>
</feature>
<dbReference type="GO" id="GO:0006355">
    <property type="term" value="P:regulation of DNA-templated transcription"/>
    <property type="evidence" value="ECO:0007669"/>
    <property type="project" value="InterPro"/>
</dbReference>
<dbReference type="InterPro" id="IPR036638">
    <property type="entry name" value="HLH_DNA-bd_sf"/>
</dbReference>
<dbReference type="InterPro" id="IPR050370">
    <property type="entry name" value="HES_HEY"/>
</dbReference>
<dbReference type="SUPFAM" id="SSF47459">
    <property type="entry name" value="HLH, helix-loop-helix DNA-binding domain"/>
    <property type="match status" value="1"/>
</dbReference>
<dbReference type="Pfam" id="PF00010">
    <property type="entry name" value="HLH"/>
    <property type="match status" value="1"/>
</dbReference>
<evidence type="ECO:0000256" key="2">
    <source>
        <dbReference type="ARBA" id="ARBA00023015"/>
    </source>
</evidence>
<dbReference type="SMART" id="SM00353">
    <property type="entry name" value="HLH"/>
    <property type="match status" value="1"/>
</dbReference>
<dbReference type="InterPro" id="IPR011598">
    <property type="entry name" value="bHLH_dom"/>
</dbReference>
<feature type="compositionally biased region" description="Polar residues" evidence="6">
    <location>
        <begin position="293"/>
        <end position="309"/>
    </location>
</feature>
<dbReference type="SUPFAM" id="SSF158457">
    <property type="entry name" value="Orange domain-like"/>
    <property type="match status" value="1"/>
</dbReference>
<gene>
    <name evidence="9" type="ORF">PHYEVI_LOCUS2973</name>
</gene>
<organism evidence="9 10">
    <name type="scientific">Phyllotreta striolata</name>
    <name type="common">Striped flea beetle</name>
    <name type="synonym">Crioceris striolata</name>
    <dbReference type="NCBI Taxonomy" id="444603"/>
    <lineage>
        <taxon>Eukaryota</taxon>
        <taxon>Metazoa</taxon>
        <taxon>Ecdysozoa</taxon>
        <taxon>Arthropoda</taxon>
        <taxon>Hexapoda</taxon>
        <taxon>Insecta</taxon>
        <taxon>Pterygota</taxon>
        <taxon>Neoptera</taxon>
        <taxon>Endopterygota</taxon>
        <taxon>Coleoptera</taxon>
        <taxon>Polyphaga</taxon>
        <taxon>Cucujiformia</taxon>
        <taxon>Chrysomeloidea</taxon>
        <taxon>Chrysomelidae</taxon>
        <taxon>Galerucinae</taxon>
        <taxon>Alticini</taxon>
        <taxon>Phyllotreta</taxon>
    </lineage>
</organism>
<feature type="region of interest" description="Disordered" evidence="6">
    <location>
        <begin position="1"/>
        <end position="27"/>
    </location>
</feature>
<dbReference type="PROSITE" id="PS50888">
    <property type="entry name" value="BHLH"/>
    <property type="match status" value="1"/>
</dbReference>
<feature type="domain" description="Orange" evidence="8">
    <location>
        <begin position="137"/>
        <end position="172"/>
    </location>
</feature>
<dbReference type="GO" id="GO:0046983">
    <property type="term" value="F:protein dimerization activity"/>
    <property type="evidence" value="ECO:0007669"/>
    <property type="project" value="InterPro"/>
</dbReference>
<evidence type="ECO:0000256" key="6">
    <source>
        <dbReference type="SAM" id="MobiDB-lite"/>
    </source>
</evidence>
<dbReference type="CDD" id="cd11440">
    <property type="entry name" value="bHLH-O_Cwo_like"/>
    <property type="match status" value="1"/>
</dbReference>
<dbReference type="Proteomes" id="UP001153712">
    <property type="component" value="Chromosome 12"/>
</dbReference>
<dbReference type="EMBL" id="OU900105">
    <property type="protein sequence ID" value="CAG9856553.1"/>
    <property type="molecule type" value="Genomic_DNA"/>
</dbReference>
<keyword evidence="2" id="KW-0805">Transcription regulation</keyword>
<evidence type="ECO:0000256" key="1">
    <source>
        <dbReference type="ARBA" id="ARBA00004123"/>
    </source>
</evidence>
<dbReference type="Gene3D" id="4.10.280.10">
    <property type="entry name" value="Helix-loop-helix DNA-binding domain"/>
    <property type="match status" value="1"/>
</dbReference>
<keyword evidence="3" id="KW-0238">DNA-binding</keyword>
<feature type="region of interest" description="Disordered" evidence="6">
    <location>
        <begin position="249"/>
        <end position="350"/>
    </location>
</feature>
<sequence>MDASQPVYWEEGPAGRRAPFQSCNPHDETHRLKEENSLYNDTNLNFNTAACSEDDYEYAGGGYKKSKSARQDPMSHRIIEKRRRDRMNNCLADLSRLIPAEYLKKGRGRVEKTEIIEMAIKHMKYLQSEHGNPTDHYRLGYQECMSETMRFLVEIEGHFPREPFCLRLLDHLQAHGERVARPSAYGGGGVATPASRGSPAGEYAAAALPQDRNNNESEAGANNGEYCKNAEAPGAASYKYKTNIKLRFSRDTNGTAGRRIGNERRGSMNSVENRSSSYGSPPSGEAHTRASESDFTQGRSPSGSTSSVITPKLEPPANDSLQIHASGRSSSPPLAPKNPPPKRHPGAAGAAAERNFDVPIFALHAKRSHYVPLAVEYRALAPYLGEGELLEGAATDALHPVTINVRFAPSCVGGGFGEAGGKCRGYCDWT</sequence>
<dbReference type="OrthoDB" id="6371181at2759"/>
<evidence type="ECO:0000313" key="9">
    <source>
        <dbReference type="EMBL" id="CAG9856553.1"/>
    </source>
</evidence>
<dbReference type="PANTHER" id="PTHR10985">
    <property type="entry name" value="BASIC HELIX-LOOP-HELIX TRANSCRIPTION FACTOR, HES-RELATED"/>
    <property type="match status" value="1"/>
</dbReference>
<dbReference type="Pfam" id="PF07527">
    <property type="entry name" value="Hairy_orange"/>
    <property type="match status" value="1"/>
</dbReference>
<evidence type="ECO:0000259" key="8">
    <source>
        <dbReference type="PROSITE" id="PS51054"/>
    </source>
</evidence>
<evidence type="ECO:0000256" key="5">
    <source>
        <dbReference type="ARBA" id="ARBA00023242"/>
    </source>
</evidence>
<dbReference type="PROSITE" id="PS51054">
    <property type="entry name" value="ORANGE"/>
    <property type="match status" value="1"/>
</dbReference>
<evidence type="ECO:0008006" key="11">
    <source>
        <dbReference type="Google" id="ProtNLM"/>
    </source>
</evidence>
<feature type="region of interest" description="Disordered" evidence="6">
    <location>
        <begin position="207"/>
        <end position="226"/>
    </location>
</feature>
<evidence type="ECO:0000256" key="4">
    <source>
        <dbReference type="ARBA" id="ARBA00023163"/>
    </source>
</evidence>
<dbReference type="AlphaFoldDB" id="A0A9N9TIL5"/>
<dbReference type="InterPro" id="IPR003650">
    <property type="entry name" value="Orange_dom"/>
</dbReference>
<dbReference type="Gene3D" id="6.10.250.980">
    <property type="match status" value="1"/>
</dbReference>
<name>A0A9N9TIL5_PHYSR</name>
<feature type="compositionally biased region" description="Polar residues" evidence="6">
    <location>
        <begin position="319"/>
        <end position="331"/>
    </location>
</feature>
<feature type="region of interest" description="Disordered" evidence="6">
    <location>
        <begin position="181"/>
        <end position="202"/>
    </location>
</feature>
<proteinExistence type="predicted"/>
<protein>
    <recommendedName>
        <fullName evidence="11">Hairy/enhancer-of-split related with YRPW motif protein</fullName>
    </recommendedName>
</protein>
<dbReference type="GO" id="GO:0003677">
    <property type="term" value="F:DNA binding"/>
    <property type="evidence" value="ECO:0007669"/>
    <property type="project" value="UniProtKB-KW"/>
</dbReference>
<dbReference type="FunFam" id="4.10.280.10:FF:000079">
    <property type="entry name" value="CLUMA_CG001539, isoform A"/>
    <property type="match status" value="1"/>
</dbReference>
<feature type="compositionally biased region" description="Polar residues" evidence="6">
    <location>
        <begin position="267"/>
        <end position="280"/>
    </location>
</feature>
<keyword evidence="10" id="KW-1185">Reference proteome</keyword>
<dbReference type="GO" id="GO:0005634">
    <property type="term" value="C:nucleus"/>
    <property type="evidence" value="ECO:0007669"/>
    <property type="project" value="UniProtKB-SubCell"/>
</dbReference>
<dbReference type="SMART" id="SM00511">
    <property type="entry name" value="ORANGE"/>
    <property type="match status" value="1"/>
</dbReference>
<reference evidence="9" key="1">
    <citation type="submission" date="2022-01" db="EMBL/GenBank/DDBJ databases">
        <authorList>
            <person name="King R."/>
        </authorList>
    </citation>
    <scope>NUCLEOTIDE SEQUENCE</scope>
</reference>
<evidence type="ECO:0000256" key="3">
    <source>
        <dbReference type="ARBA" id="ARBA00023125"/>
    </source>
</evidence>
<evidence type="ECO:0000313" key="10">
    <source>
        <dbReference type="Proteomes" id="UP001153712"/>
    </source>
</evidence>